<evidence type="ECO:0000256" key="1">
    <source>
        <dbReference type="SAM" id="MobiDB-lite"/>
    </source>
</evidence>
<dbReference type="OrthoDB" id="10654416at2759"/>
<feature type="region of interest" description="Disordered" evidence="1">
    <location>
        <begin position="501"/>
        <end position="678"/>
    </location>
</feature>
<feature type="compositionally biased region" description="Basic and acidic residues" evidence="1">
    <location>
        <begin position="525"/>
        <end position="541"/>
    </location>
</feature>
<sequence>MAGGVPKKDILAKIIVEMPQVVAACITYHKSRFGLATEFSADRAEQTEKELLKWAAVLNPWISFYFFMGLSHKHPEALRLPVGAFLKACADLRAKGLRLPMEEGRGLYSKQLPDNYYEPYECFSNVRFGRKPRPTVWEQGKLKLHFRSTVVSNEGAAPIRQTHLGWERRALFGIGLLAEKLCKLHGRAPNLDDANEGSHRKYQKVMREVYVRTHYWLEGRAILQWALGRPPQVWSLLSAKTRAAQENGEWWNWSLRGREEAVIKEIDRKLANEAISSVLVNIKWESDLNETAVDIFVADALNDWIHYTANCYMAKVKPSMVMKKNMQLAFEMLDNLLVSFPEHKFQLPLNLIDTDALPADLLKRFTWNDALDLLPKERMKEAAWATRIRMASHAYYTEHSISHACEVLGLLFSAYEEEALECLDRVLLERAMMLLNSLVAVTKEEGTSPPDTEPGMRAMSPMPDVLNVPPYIRQRFTEAYQFSNADQIELSRRYLSRVAHSNGTASSRSTVDPPTQDALTGSASRNREDNGGENGRDDTNGRKRKSPSVDLGDDNDGDPANNEDTPRRRAKTTDNNANGPQRKSPSVDPGDEDDRDSANNEDTPRKRANTADNNANGQNWRSPSRESDMVSTHEVENGATSPTFGEEENEPRSSALRTLQRNQRRAGANGDRERGPLAEMEANTSLDVEVEDDPERANHPYYQGEDFTTRMIVNLPPAQSEDKLPSWTVDDGYNIGQRIIPKKVSYEDITAEDIRRIGAVEMAWPGEKEASWRHGIYRCQTCQQKHLLYKDVETGELEDEHKDKEFGAECFYRTPDMRNVPYWVYKRLPPPKNTKYDGLVLPTPCNNEDGIYVVRHATASRKELKTPTYRVIWERKMAILELDAEMALTKSAKQVVQMKSLHEGSADREPDEAPKGRPTRTRALLGSRLAIHTENEALCNMEATLFGRVARNGLKKDGKAVTLRPDFFSAYALYKNDELPPYYNGPKEFMKASFKIKLLLSYLRRGGQSERVTGLSWKIIDPGYAQEVYGDGPEELIDSQESQVSVEARTLLTFYTDIEGVTKQHRILLEEVEAVLQPPTEDRTGLPHKLVMSIGQCKSVLGFLKSIAGSAEGSVVLRFEIDSVIFEAVAPGVYKIMTTEAVDYVKYESSEEGMSLMFHVRAFSVFVRLAVGLNCGLEAQWSKTSKPILLKIVSENATDVETGIECYAMMATSEAPAPLPGKARKALEPITNLETEATARPRKVMKQSEKHLDVHTNVGGVDVVSDAPAAQSPDRIARVRSWRSEVGGSHDVGDEEEAATDARQQKSVEAEEVGAVPAVPEEEDEVESVLVLHPHFEKDAFYEVAMAEGDAPRFSSTPREVRDVTVALATPPVEPEGGAGVTSIKSYEPTDGPSPHDMPMVDELVDIRMTSSGMDIQQQDAPMFSPTPKGSNFMPIFHD</sequence>
<dbReference type="Gene3D" id="3.70.10.10">
    <property type="match status" value="1"/>
</dbReference>
<evidence type="ECO:0000313" key="2">
    <source>
        <dbReference type="EMBL" id="KZT50512.1"/>
    </source>
</evidence>
<feature type="compositionally biased region" description="Basic and acidic residues" evidence="1">
    <location>
        <begin position="596"/>
        <end position="605"/>
    </location>
</feature>
<dbReference type="InParanoid" id="A0A165CAW7"/>
<feature type="region of interest" description="Disordered" evidence="1">
    <location>
        <begin position="898"/>
        <end position="920"/>
    </location>
</feature>
<feature type="region of interest" description="Disordered" evidence="1">
    <location>
        <begin position="1283"/>
        <end position="1314"/>
    </location>
</feature>
<name>A0A165CAW7_9BASI</name>
<accession>A0A165CAW7</accession>
<feature type="compositionally biased region" description="Basic and acidic residues" evidence="1">
    <location>
        <begin position="900"/>
        <end position="915"/>
    </location>
</feature>
<keyword evidence="3" id="KW-1185">Reference proteome</keyword>
<feature type="compositionally biased region" description="Polar residues" evidence="1">
    <location>
        <begin position="501"/>
        <end position="524"/>
    </location>
</feature>
<feature type="compositionally biased region" description="Basic and acidic residues" evidence="1">
    <location>
        <begin position="623"/>
        <end position="636"/>
    </location>
</feature>
<proteinExistence type="predicted"/>
<organism evidence="2 3">
    <name type="scientific">Calocera cornea HHB12733</name>
    <dbReference type="NCBI Taxonomy" id="1353952"/>
    <lineage>
        <taxon>Eukaryota</taxon>
        <taxon>Fungi</taxon>
        <taxon>Dikarya</taxon>
        <taxon>Basidiomycota</taxon>
        <taxon>Agaricomycotina</taxon>
        <taxon>Dacrymycetes</taxon>
        <taxon>Dacrymycetales</taxon>
        <taxon>Dacrymycetaceae</taxon>
        <taxon>Calocera</taxon>
    </lineage>
</organism>
<feature type="compositionally biased region" description="Polar residues" evidence="1">
    <location>
        <begin position="573"/>
        <end position="584"/>
    </location>
</feature>
<reference evidence="2 3" key="1">
    <citation type="journal article" date="2016" name="Mol. Biol. Evol.">
        <title>Comparative Genomics of Early-Diverging Mushroom-Forming Fungi Provides Insights into the Origins of Lignocellulose Decay Capabilities.</title>
        <authorList>
            <person name="Nagy L.G."/>
            <person name="Riley R."/>
            <person name="Tritt A."/>
            <person name="Adam C."/>
            <person name="Daum C."/>
            <person name="Floudas D."/>
            <person name="Sun H."/>
            <person name="Yadav J.S."/>
            <person name="Pangilinan J."/>
            <person name="Larsson K.H."/>
            <person name="Matsuura K."/>
            <person name="Barry K."/>
            <person name="Labutti K."/>
            <person name="Kuo R."/>
            <person name="Ohm R.A."/>
            <person name="Bhattacharya S.S."/>
            <person name="Shirouzu T."/>
            <person name="Yoshinaga Y."/>
            <person name="Martin F.M."/>
            <person name="Grigoriev I.V."/>
            <person name="Hibbett D.S."/>
        </authorList>
    </citation>
    <scope>NUCLEOTIDE SEQUENCE [LARGE SCALE GENOMIC DNA]</scope>
    <source>
        <strain evidence="2 3">HHB12733</strain>
    </source>
</reference>
<protein>
    <submittedName>
        <fullName evidence="2">Uncharacterized protein</fullName>
    </submittedName>
</protein>
<evidence type="ECO:0000313" key="3">
    <source>
        <dbReference type="Proteomes" id="UP000076842"/>
    </source>
</evidence>
<gene>
    <name evidence="2" type="ORF">CALCODRAFT_513252</name>
</gene>
<dbReference type="Proteomes" id="UP000076842">
    <property type="component" value="Unassembled WGS sequence"/>
</dbReference>
<dbReference type="EMBL" id="KV424167">
    <property type="protein sequence ID" value="KZT50512.1"/>
    <property type="molecule type" value="Genomic_DNA"/>
</dbReference>
<feature type="compositionally biased region" description="Polar residues" evidence="1">
    <location>
        <begin position="610"/>
        <end position="622"/>
    </location>
</feature>